<proteinExistence type="predicted"/>
<protein>
    <submittedName>
        <fullName evidence="1">Uncharacterized protein</fullName>
    </submittedName>
</protein>
<sequence>MLMSRPRPFTLTTGGTSRSVHRILERSWESLRGGTIIGTDPGTDVIASVRRILGMGDGENKMSAIEQIVMKVHKKPMTKMQRDAFKVAFAICSVTYLMSPIVKGNYFSTDYWGGLHTPELIPMYDWGKLVHDGILTTARRVKAETVGGAALKSNLSGCTLGLQVLYLDNLKLADISMPHDVLPRCKVYTQQLINKIISMDTVSGKRSDVMVYGRLVARPAESVCYSRNRISRGSSSTFPRWSGLVGHLDPMMGEISALMVDKVESFTVTCQETMNRAWKNGEDINIVHHEGWNLILSETTSMMREQSTAVFVDLQRITDVVKNRQAVRATGGDYIAAHENTFGTRGQQAQGATNLHPEDTIGRDHSRRGEVNVARTSEKASQLLPHEEMQGQPAHDLSGSLLPNATRGITDGSLPPRCGDIPSVYPDKTARDTTCEIEGYRVLLSTRGGGRSLPPNEMHIHSDVPLMSVNLTDDTESGASPSLIKRKRRKVCAHRDTTPKRRELVALDDDVEDPADPAVQALDGLYNAIIQEPVHPRLSGVFDVVPTLQAVGGRHSQVLEPHHADRYSVSLEERMATRSHMLNMEAPAFNITSDDEFDNQKEHNSLSLIPQGKAVAGGTDGIDNKYNVSLPTLKRKDLMAEFAKASDSTGLITSANKMIHTVIEIPDDRDNITGLDIVCTPSPAPNFGQTVDVISPVSRNREVAASVLSFREDLEASTLNLNVSEQGGGASTQPIPWRRVKPGPCARSPFVQGYEPPVRASSKVIKFYNVFNKETGTSMSGNWIISTQPSYIEFLGDHLRSMLSATGDLETEFINLVMRRYQQMDVGFANQNKQEGCWRLFLEADFANHVSRGDNLATTKYI</sequence>
<name>A0ACD5Z706_AVESA</name>
<accession>A0ACD5Z706</accession>
<dbReference type="Proteomes" id="UP001732700">
    <property type="component" value="Chromosome 6C"/>
</dbReference>
<dbReference type="EnsemblPlants" id="AVESA.00010b.r2.6CG1090660.1">
    <property type="protein sequence ID" value="AVESA.00010b.r2.6CG1090660.1.CDS"/>
    <property type="gene ID" value="AVESA.00010b.r2.6CG1090660"/>
</dbReference>
<evidence type="ECO:0000313" key="1">
    <source>
        <dbReference type="EnsemblPlants" id="AVESA.00010b.r2.6CG1090660.1.CDS"/>
    </source>
</evidence>
<keyword evidence="2" id="KW-1185">Reference proteome</keyword>
<reference evidence="1" key="1">
    <citation type="submission" date="2021-05" db="EMBL/GenBank/DDBJ databases">
        <authorList>
            <person name="Scholz U."/>
            <person name="Mascher M."/>
            <person name="Fiebig A."/>
        </authorList>
    </citation>
    <scope>NUCLEOTIDE SEQUENCE [LARGE SCALE GENOMIC DNA]</scope>
</reference>
<organism evidence="1 2">
    <name type="scientific">Avena sativa</name>
    <name type="common">Oat</name>
    <dbReference type="NCBI Taxonomy" id="4498"/>
    <lineage>
        <taxon>Eukaryota</taxon>
        <taxon>Viridiplantae</taxon>
        <taxon>Streptophyta</taxon>
        <taxon>Embryophyta</taxon>
        <taxon>Tracheophyta</taxon>
        <taxon>Spermatophyta</taxon>
        <taxon>Magnoliopsida</taxon>
        <taxon>Liliopsida</taxon>
        <taxon>Poales</taxon>
        <taxon>Poaceae</taxon>
        <taxon>BOP clade</taxon>
        <taxon>Pooideae</taxon>
        <taxon>Poodae</taxon>
        <taxon>Poeae</taxon>
        <taxon>Poeae Chloroplast Group 1 (Aveneae type)</taxon>
        <taxon>Aveninae</taxon>
        <taxon>Avena</taxon>
    </lineage>
</organism>
<reference evidence="1" key="2">
    <citation type="submission" date="2025-09" db="UniProtKB">
        <authorList>
            <consortium name="EnsemblPlants"/>
        </authorList>
    </citation>
    <scope>IDENTIFICATION</scope>
</reference>
<evidence type="ECO:0000313" key="2">
    <source>
        <dbReference type="Proteomes" id="UP001732700"/>
    </source>
</evidence>